<keyword evidence="4" id="KW-1185">Reference proteome</keyword>
<feature type="compositionally biased region" description="Polar residues" evidence="1">
    <location>
        <begin position="298"/>
        <end position="313"/>
    </location>
</feature>
<gene>
    <name evidence="3" type="ORF">BST86_05460</name>
</gene>
<comment type="caution">
    <text evidence="3">The sequence shown here is derived from an EMBL/GenBank/DDBJ whole genome shotgun (WGS) entry which is preliminary data.</text>
</comment>
<evidence type="ECO:0000256" key="1">
    <source>
        <dbReference type="SAM" id="MobiDB-lite"/>
    </source>
</evidence>
<dbReference type="EMBL" id="MQUC01000003">
    <property type="protein sequence ID" value="PRP66586.1"/>
    <property type="molecule type" value="Genomic_DNA"/>
</dbReference>
<dbReference type="Proteomes" id="UP000239532">
    <property type="component" value="Unassembled WGS sequence"/>
</dbReference>
<evidence type="ECO:0000313" key="3">
    <source>
        <dbReference type="EMBL" id="PRP66586.1"/>
    </source>
</evidence>
<dbReference type="AlphaFoldDB" id="A0A2S9WTE9"/>
<feature type="compositionally biased region" description="Low complexity" evidence="1">
    <location>
        <begin position="427"/>
        <end position="447"/>
    </location>
</feature>
<reference evidence="3 4" key="1">
    <citation type="submission" date="2016-11" db="EMBL/GenBank/DDBJ databases">
        <title>Trade-off between light-utilization and light-protection in marine flavobacteria.</title>
        <authorList>
            <person name="Kumagai Y."/>
        </authorList>
    </citation>
    <scope>NUCLEOTIDE SEQUENCE [LARGE SCALE GENOMIC DNA]</scope>
    <source>
        <strain evidence="3 4">JCM 17109</strain>
    </source>
</reference>
<feature type="signal peptide" evidence="2">
    <location>
        <begin position="1"/>
        <end position="20"/>
    </location>
</feature>
<feature type="compositionally biased region" description="Low complexity" evidence="1">
    <location>
        <begin position="391"/>
        <end position="410"/>
    </location>
</feature>
<feature type="compositionally biased region" description="Polar residues" evidence="1">
    <location>
        <begin position="255"/>
        <end position="280"/>
    </location>
</feature>
<feature type="compositionally biased region" description="Low complexity" evidence="1">
    <location>
        <begin position="367"/>
        <end position="377"/>
    </location>
</feature>
<feature type="region of interest" description="Disordered" evidence="1">
    <location>
        <begin position="238"/>
        <end position="447"/>
    </location>
</feature>
<evidence type="ECO:0008006" key="5">
    <source>
        <dbReference type="Google" id="ProtNLM"/>
    </source>
</evidence>
<evidence type="ECO:0000313" key="4">
    <source>
        <dbReference type="Proteomes" id="UP000239532"/>
    </source>
</evidence>
<dbReference type="OrthoDB" id="750023at2"/>
<feature type="chain" id="PRO_5015461032" description="Sperm nuclear basic protein PL-I" evidence="2">
    <location>
        <begin position="21"/>
        <end position="447"/>
    </location>
</feature>
<proteinExistence type="predicted"/>
<name>A0A2S9WTE9_9FLAO</name>
<organism evidence="3 4">
    <name type="scientific">Nonlabens agnitus</name>
    <dbReference type="NCBI Taxonomy" id="870484"/>
    <lineage>
        <taxon>Bacteria</taxon>
        <taxon>Pseudomonadati</taxon>
        <taxon>Bacteroidota</taxon>
        <taxon>Flavobacteriia</taxon>
        <taxon>Flavobacteriales</taxon>
        <taxon>Flavobacteriaceae</taxon>
        <taxon>Nonlabens</taxon>
    </lineage>
</organism>
<dbReference type="RefSeq" id="WP_105982401.1">
    <property type="nucleotide sequence ID" value="NZ_MQUC01000003.1"/>
</dbReference>
<evidence type="ECO:0000256" key="2">
    <source>
        <dbReference type="SAM" id="SignalP"/>
    </source>
</evidence>
<sequence length="447" mass="50986">MKKLSTLLAMLFLGFGMASAEIPADDDTRYRGYSNSFIFTEGGIEFAVFPDGQFDFNFLDYGPRFGANVNIGNVNVSFNTGYDYDPYVQYDTYGAVIQIENTPIYYDAYGRIIQAGDVFINYNNGYVRNIGNLYVNYSRPGVILNYTGFINVHNRNYVYQPWHGYYAAPFVDRVVVYNRPYRAYYNPIRFSYAYHRNYWNTPTYYNGCYIDNRVRRSFYRPYDRVVYRDYERGRRDNRGRAISNSRSSREYRNSIASGRQSISRNNTFNRQNSRSIANNSNDRRSKVVTPRNNDRSTRAISNTRSTAGNSRGVFNNRQSNTARTSTSRTSTNVGITGRSVGNVSNSNRTSTRVNTNSRVANERKAVSTRSNTSTRVSQPQVNRSTRPAVKQSSNRTSSRSSGNTQRQSTRATSSKSSRPEAKSTPQRSSRSSGNTRSSSSNRRSTRG</sequence>
<protein>
    <recommendedName>
        <fullName evidence="5">Sperm nuclear basic protein PL-I</fullName>
    </recommendedName>
</protein>
<feature type="compositionally biased region" description="Low complexity" evidence="1">
    <location>
        <begin position="315"/>
        <end position="359"/>
    </location>
</feature>
<accession>A0A2S9WTE9</accession>
<keyword evidence="2" id="KW-0732">Signal</keyword>